<dbReference type="PANTHER" id="PTHR37954">
    <property type="entry name" value="BLL4979 PROTEIN"/>
    <property type="match status" value="1"/>
</dbReference>
<dbReference type="PANTHER" id="PTHR37954:SF3">
    <property type="entry name" value="DUF169 DOMAIN-CONTAINING PROTEIN"/>
    <property type="match status" value="1"/>
</dbReference>
<dbReference type="Pfam" id="PF02596">
    <property type="entry name" value="DUF169"/>
    <property type="match status" value="1"/>
</dbReference>
<organism evidence="1 2">
    <name type="scientific">Desulforamulus aquiferis</name>
    <dbReference type="NCBI Taxonomy" id="1397668"/>
    <lineage>
        <taxon>Bacteria</taxon>
        <taxon>Bacillati</taxon>
        <taxon>Bacillota</taxon>
        <taxon>Clostridia</taxon>
        <taxon>Eubacteriales</taxon>
        <taxon>Peptococcaceae</taxon>
        <taxon>Desulforamulus</taxon>
    </lineage>
</organism>
<dbReference type="EMBL" id="JARPTC010000025">
    <property type="protein sequence ID" value="MDO7788849.1"/>
    <property type="molecule type" value="Genomic_DNA"/>
</dbReference>
<evidence type="ECO:0000313" key="2">
    <source>
        <dbReference type="Proteomes" id="UP001172911"/>
    </source>
</evidence>
<dbReference type="AlphaFoldDB" id="A0AAW7ZIE7"/>
<sequence>MLLVNIEELATRNELNYVDMHKALEALYKLDYNPVAIKFFFDQEEFDNFIPEKIPASKMTFCQAALASRMENYIVKVTDDKIFCGNAKTVFGFREASDAEVDEQIKYTGDWDLAKECMDARPKLPLGQLKGIMTAPLYKTPVEPDVVFFVVDVFQAYHILNDYMAGCNISTISSNHTINSVVCGGSVRCFQENTPEMKTMCAGSFTSGKTEKGEVNLFIPGKHIGQLAKRLIQRTLKSGGSSFLGSGGQEFPGIDVCKKCPMIRFKDPKSE</sequence>
<proteinExistence type="predicted"/>
<comment type="caution">
    <text evidence="1">The sequence shown here is derived from an EMBL/GenBank/DDBJ whole genome shotgun (WGS) entry which is preliminary data.</text>
</comment>
<reference evidence="1" key="1">
    <citation type="journal article" date="2023" name="J. Hazard. Mater.">
        <title>Anaerobic biodegradation of pyrene and benzo[a]pyrene by a new sulfate-reducing Desulforamulus aquiferis strain DSA.</title>
        <authorList>
            <person name="Zhang Z."/>
            <person name="Sun J."/>
            <person name="Gong X."/>
            <person name="Wang C."/>
            <person name="Wang H."/>
        </authorList>
    </citation>
    <scope>NUCLEOTIDE SEQUENCE</scope>
    <source>
        <strain evidence="1">DSA</strain>
    </source>
</reference>
<dbReference type="RefSeq" id="WP_304545150.1">
    <property type="nucleotide sequence ID" value="NZ_JARPTC010000025.1"/>
</dbReference>
<reference evidence="1" key="2">
    <citation type="submission" date="2023-03" db="EMBL/GenBank/DDBJ databases">
        <authorList>
            <person name="Zhang Z."/>
        </authorList>
    </citation>
    <scope>NUCLEOTIDE SEQUENCE</scope>
    <source>
        <strain evidence="1">DSA</strain>
    </source>
</reference>
<keyword evidence="2" id="KW-1185">Reference proteome</keyword>
<dbReference type="InterPro" id="IPR003748">
    <property type="entry name" value="DUF169"/>
</dbReference>
<name>A0AAW7ZIE7_9FIRM</name>
<protein>
    <submittedName>
        <fullName evidence="1">DUF169 domain-containing protein</fullName>
    </submittedName>
</protein>
<evidence type="ECO:0000313" key="1">
    <source>
        <dbReference type="EMBL" id="MDO7788849.1"/>
    </source>
</evidence>
<gene>
    <name evidence="1" type="ORF">P6N53_16645</name>
</gene>
<dbReference type="Proteomes" id="UP001172911">
    <property type="component" value="Unassembled WGS sequence"/>
</dbReference>
<accession>A0AAW7ZIE7</accession>